<dbReference type="PANTHER" id="PTHR11727:SF13">
    <property type="entry name" value="DIMETHYLADENOSINE TRANSFERASE 2, MITOCHONDRIAL"/>
    <property type="match status" value="1"/>
</dbReference>
<keyword evidence="6 11" id="KW-0694">RNA-binding</keyword>
<dbReference type="Proteomes" id="UP000694569">
    <property type="component" value="Unplaced"/>
</dbReference>
<dbReference type="GO" id="GO:0000179">
    <property type="term" value="F:rRNA (adenine-N6,N6-)-dimethyltransferase activity"/>
    <property type="evidence" value="ECO:0007669"/>
    <property type="project" value="UniProtKB-UniRule"/>
</dbReference>
<feature type="binding site" evidence="11">
    <location>
        <position position="157"/>
    </location>
    <ligand>
        <name>S-adenosyl-L-methionine</name>
        <dbReference type="ChEBI" id="CHEBI:59789"/>
    </ligand>
</feature>
<evidence type="ECO:0000256" key="11">
    <source>
        <dbReference type="PROSITE-ProRule" id="PRU01026"/>
    </source>
</evidence>
<dbReference type="OrthoDB" id="9895503at2759"/>
<sequence length="405" mass="45720">MSSLTGARLGLCVLRSGPVAGISLLCCFRQCTTAKTMSQAPNLCSRGVSAIAGQRHKESWDMDLMAEMKLVDSSRQFRRFISDPGLAKTVSKCLHPWGYGTKVPLIMECNPGPGIVTRTLLDAGIRVVALESQAAFLPSLKLLQNSTDGQLDVAHCDFFKLDPLGEGSMQPPVMYSEDLFQNLGISLVPWTADVPIKIFGIFYQKVESNFLWKHIYSIYEKRSIYRYGRVELNLFMSEKQYKRLVCQPGDMRNYQALSVLYQAACDIQLLHMEPWSTFLTPSKFRGMCTSKSVVLPNDHMCLVRFTPRRDLYTGNLDASTAPIFISMIRQFLGKRKGKLADWLNSWDPGNGKALVKELGLPEDILTGNVHPQQYKQLFQAMEQSDTFSRSWIFNEGMEDSRNLSY</sequence>
<reference evidence="13" key="2">
    <citation type="submission" date="2025-09" db="UniProtKB">
        <authorList>
            <consortium name="Ensembl"/>
        </authorList>
    </citation>
    <scope>IDENTIFICATION</scope>
</reference>
<evidence type="ECO:0000256" key="12">
    <source>
        <dbReference type="RuleBase" id="RU362106"/>
    </source>
</evidence>
<evidence type="ECO:0000256" key="2">
    <source>
        <dbReference type="ARBA" id="ARBA00022552"/>
    </source>
</evidence>
<dbReference type="SUPFAM" id="SSF53335">
    <property type="entry name" value="S-adenosyl-L-methionine-dependent methyltransferases"/>
    <property type="match status" value="1"/>
</dbReference>
<evidence type="ECO:0000256" key="10">
    <source>
        <dbReference type="ARBA" id="ARBA00023163"/>
    </source>
</evidence>
<dbReference type="PIRSF" id="PIRSF027833">
    <property type="entry name" value="MtTFB2"/>
    <property type="match status" value="1"/>
</dbReference>
<evidence type="ECO:0000256" key="7">
    <source>
        <dbReference type="ARBA" id="ARBA00022946"/>
    </source>
</evidence>
<evidence type="ECO:0000256" key="5">
    <source>
        <dbReference type="ARBA" id="ARBA00022691"/>
    </source>
</evidence>
<dbReference type="GeneTree" id="ENSGT00950000183142"/>
<name>A0A8C5MJX3_9ANUR</name>
<comment type="subcellular location">
    <subcellularLocation>
        <location evidence="1">Mitochondrion</location>
    </subcellularLocation>
</comment>
<evidence type="ECO:0000256" key="4">
    <source>
        <dbReference type="ARBA" id="ARBA00022679"/>
    </source>
</evidence>
<feature type="binding site" evidence="11">
    <location>
        <position position="131"/>
    </location>
    <ligand>
        <name>S-adenosyl-L-methionine</name>
        <dbReference type="ChEBI" id="CHEBI:59789"/>
    </ligand>
</feature>
<protein>
    <recommendedName>
        <fullName evidence="12">rRNA adenine N(6)-methyltransferase</fullName>
        <ecNumber evidence="12">2.1.1.-</ecNumber>
    </recommendedName>
</protein>
<keyword evidence="8" id="KW-0805">Transcription regulation</keyword>
<evidence type="ECO:0000313" key="13">
    <source>
        <dbReference type="Ensembl" id="ENSLLEP00000015750.1"/>
    </source>
</evidence>
<keyword evidence="9" id="KW-0496">Mitochondrion</keyword>
<dbReference type="GO" id="GO:0003723">
    <property type="term" value="F:RNA binding"/>
    <property type="evidence" value="ECO:0007669"/>
    <property type="project" value="UniProtKB-UniRule"/>
</dbReference>
<proteinExistence type="inferred from homology"/>
<comment type="similarity">
    <text evidence="11 12">Belongs to the class I-like SAM-binding methyltransferase superfamily. rRNA adenine N(6)-methyltransferase family.</text>
</comment>
<gene>
    <name evidence="13" type="primary">TFB2M</name>
</gene>
<evidence type="ECO:0000256" key="9">
    <source>
        <dbReference type="ARBA" id="ARBA00023128"/>
    </source>
</evidence>
<dbReference type="PROSITE" id="PS51689">
    <property type="entry name" value="SAM_RNA_A_N6_MT"/>
    <property type="match status" value="1"/>
</dbReference>
<dbReference type="AlphaFoldDB" id="A0A8C5MJX3"/>
<evidence type="ECO:0000256" key="3">
    <source>
        <dbReference type="ARBA" id="ARBA00022603"/>
    </source>
</evidence>
<dbReference type="GO" id="GO:0005759">
    <property type="term" value="C:mitochondrial matrix"/>
    <property type="evidence" value="ECO:0007669"/>
    <property type="project" value="TreeGrafter"/>
</dbReference>
<evidence type="ECO:0000256" key="1">
    <source>
        <dbReference type="ARBA" id="ARBA00004173"/>
    </source>
</evidence>
<keyword evidence="2 12" id="KW-0698">rRNA processing</keyword>
<dbReference type="InterPro" id="IPR001737">
    <property type="entry name" value="KsgA/Erm"/>
</dbReference>
<keyword evidence="10" id="KW-0804">Transcription</keyword>
<dbReference type="Pfam" id="PF00398">
    <property type="entry name" value="RrnaAD"/>
    <property type="match status" value="1"/>
</dbReference>
<dbReference type="GO" id="GO:0034246">
    <property type="term" value="F:mitochondrial transcription factor activity"/>
    <property type="evidence" value="ECO:0007669"/>
    <property type="project" value="TreeGrafter"/>
</dbReference>
<comment type="caution">
    <text evidence="11">Lacks conserved residue(s) required for the propagation of feature annotation.</text>
</comment>
<dbReference type="Ensembl" id="ENSLLET00000016352.1">
    <property type="protein sequence ID" value="ENSLLEP00000015750.1"/>
    <property type="gene ID" value="ENSLLEG00000010015.1"/>
</dbReference>
<evidence type="ECO:0000313" key="14">
    <source>
        <dbReference type="Proteomes" id="UP000694569"/>
    </source>
</evidence>
<keyword evidence="14" id="KW-1185">Reference proteome</keyword>
<dbReference type="GO" id="GO:0006391">
    <property type="term" value="P:transcription initiation at mitochondrial promoter"/>
    <property type="evidence" value="ECO:0007669"/>
    <property type="project" value="TreeGrafter"/>
</dbReference>
<reference evidence="13" key="1">
    <citation type="submission" date="2025-08" db="UniProtKB">
        <authorList>
            <consortium name="Ensembl"/>
        </authorList>
    </citation>
    <scope>IDENTIFICATION</scope>
</reference>
<keyword evidence="7" id="KW-0809">Transit peptide</keyword>
<accession>A0A8C5MJX3</accession>
<feature type="binding site" evidence="11">
    <location>
        <position position="81"/>
    </location>
    <ligand>
        <name>S-adenosyl-L-methionine</name>
        <dbReference type="ChEBI" id="CHEBI:59789"/>
    </ligand>
</feature>
<keyword evidence="5 11" id="KW-0949">S-adenosyl-L-methionine</keyword>
<keyword evidence="3 11" id="KW-0489">Methyltransferase</keyword>
<dbReference type="PANTHER" id="PTHR11727">
    <property type="entry name" value="DIMETHYLADENOSINE TRANSFERASE"/>
    <property type="match status" value="1"/>
</dbReference>
<organism evidence="13 14">
    <name type="scientific">Leptobrachium leishanense</name>
    <name type="common">Leishan spiny toad</name>
    <dbReference type="NCBI Taxonomy" id="445787"/>
    <lineage>
        <taxon>Eukaryota</taxon>
        <taxon>Metazoa</taxon>
        <taxon>Chordata</taxon>
        <taxon>Craniata</taxon>
        <taxon>Vertebrata</taxon>
        <taxon>Euteleostomi</taxon>
        <taxon>Amphibia</taxon>
        <taxon>Batrachia</taxon>
        <taxon>Anura</taxon>
        <taxon>Pelobatoidea</taxon>
        <taxon>Megophryidae</taxon>
        <taxon>Leptobrachium</taxon>
    </lineage>
</organism>
<evidence type="ECO:0000256" key="8">
    <source>
        <dbReference type="ARBA" id="ARBA00023015"/>
    </source>
</evidence>
<evidence type="ECO:0000256" key="6">
    <source>
        <dbReference type="ARBA" id="ARBA00022884"/>
    </source>
</evidence>
<dbReference type="EC" id="2.1.1.-" evidence="12"/>
<dbReference type="Gene3D" id="3.40.50.150">
    <property type="entry name" value="Vaccinia Virus protein VP39"/>
    <property type="match status" value="1"/>
</dbReference>
<dbReference type="InterPro" id="IPR029063">
    <property type="entry name" value="SAM-dependent_MTases_sf"/>
</dbReference>
<keyword evidence="4 11" id="KW-0808">Transferase</keyword>